<dbReference type="EMBL" id="OW150024">
    <property type="protein sequence ID" value="CAH2031774.1"/>
    <property type="molecule type" value="Genomic_DNA"/>
</dbReference>
<keyword evidence="1" id="KW-0732">Signal</keyword>
<evidence type="ECO:0000313" key="2">
    <source>
        <dbReference type="EMBL" id="CAH2031774.1"/>
    </source>
</evidence>
<dbReference type="RefSeq" id="WP_305732570.1">
    <property type="nucleotide sequence ID" value="NZ_OW150024.1"/>
</dbReference>
<reference evidence="2 3" key="1">
    <citation type="submission" date="2022-03" db="EMBL/GenBank/DDBJ databases">
        <authorList>
            <person name="Koch H."/>
        </authorList>
    </citation>
    <scope>NUCLEOTIDE SEQUENCE [LARGE SCALE GENOMIC DNA]</scope>
    <source>
        <strain evidence="2 3">G1</strain>
    </source>
</reference>
<dbReference type="SUPFAM" id="SSF48695">
    <property type="entry name" value="Multiheme cytochromes"/>
    <property type="match status" value="1"/>
</dbReference>
<evidence type="ECO:0000256" key="1">
    <source>
        <dbReference type="SAM" id="SignalP"/>
    </source>
</evidence>
<sequence length="191" mass="19467">MPQVRTALTMILLCLCVTALFIAGCGESTKQSTLSSDSGKHPSGWLPSGHKAAATANIVNCTECHGADYAGGKVNVACTSCHMGNERTIHPVAWGSFVYSEHGAYVKSNGTTSCATSACHGSTLSGAAGPSCTKCHLGGTHAIHPASWTAANSHGLYVQANGPASCTNIVCHGPQGQGVERSGPACTLCHR</sequence>
<evidence type="ECO:0008006" key="4">
    <source>
        <dbReference type="Google" id="ProtNLM"/>
    </source>
</evidence>
<feature type="chain" id="PRO_5046059679" description="Cytochrome c7-like domain-containing protein" evidence="1">
    <location>
        <begin position="24"/>
        <end position="191"/>
    </location>
</feature>
<proteinExistence type="predicted"/>
<name>A0ABM9D979_9BACT</name>
<dbReference type="PROSITE" id="PS51257">
    <property type="entry name" value="PROKAR_LIPOPROTEIN"/>
    <property type="match status" value="1"/>
</dbReference>
<accession>A0ABM9D979</accession>
<protein>
    <recommendedName>
        <fullName evidence="4">Cytochrome c7-like domain-containing protein</fullName>
    </recommendedName>
</protein>
<feature type="signal peptide" evidence="1">
    <location>
        <begin position="1"/>
        <end position="23"/>
    </location>
</feature>
<dbReference type="InterPro" id="IPR036280">
    <property type="entry name" value="Multihaem_cyt_sf"/>
</dbReference>
<gene>
    <name evidence="2" type="ORF">GEAMG1_1939</name>
</gene>
<dbReference type="Proteomes" id="UP001295463">
    <property type="component" value="Chromosome"/>
</dbReference>
<evidence type="ECO:0000313" key="3">
    <source>
        <dbReference type="Proteomes" id="UP001295463"/>
    </source>
</evidence>
<organism evidence="2 3">
    <name type="scientific">Trichlorobacter ammonificans</name>
    <dbReference type="NCBI Taxonomy" id="2916410"/>
    <lineage>
        <taxon>Bacteria</taxon>
        <taxon>Pseudomonadati</taxon>
        <taxon>Thermodesulfobacteriota</taxon>
        <taxon>Desulfuromonadia</taxon>
        <taxon>Geobacterales</taxon>
        <taxon>Geobacteraceae</taxon>
        <taxon>Trichlorobacter</taxon>
    </lineage>
</organism>
<keyword evidence="3" id="KW-1185">Reference proteome</keyword>